<reference evidence="2 3" key="1">
    <citation type="journal article" date="2020" name="bioRxiv">
        <title>Whole genome comparisons of ergot fungi reveals the divergence and evolution of species within the genus Claviceps are the result of varying mechanisms driving genome evolution and host range expansion.</title>
        <authorList>
            <person name="Wyka S.A."/>
            <person name="Mondo S.J."/>
            <person name="Liu M."/>
            <person name="Dettman J."/>
            <person name="Nalam V."/>
            <person name="Broders K.D."/>
        </authorList>
    </citation>
    <scope>NUCLEOTIDE SEQUENCE [LARGE SCALE GENOMIC DNA]</scope>
    <source>
        <strain evidence="2 3">LM576</strain>
    </source>
</reference>
<organism evidence="2 3">
    <name type="scientific">Claviceps humidiphila</name>
    <dbReference type="NCBI Taxonomy" id="1294629"/>
    <lineage>
        <taxon>Eukaryota</taxon>
        <taxon>Fungi</taxon>
        <taxon>Dikarya</taxon>
        <taxon>Ascomycota</taxon>
        <taxon>Pezizomycotina</taxon>
        <taxon>Sordariomycetes</taxon>
        <taxon>Hypocreomycetidae</taxon>
        <taxon>Hypocreales</taxon>
        <taxon>Clavicipitaceae</taxon>
        <taxon>Claviceps</taxon>
    </lineage>
</organism>
<sequence>MKRKRERTPQSAMKPDPATKRDSAINRKFNESPTKEPSRPGYLSFFVPTLSVKGLKALRKRSACSRRHAAWTTGGGSMDGSKPTSATGDYFPQFHLDMRSLVGLPLRSVILEGSSSAKGDNGLDLALCESITRLEKWMTKYGIEGD</sequence>
<accession>A0A9P7PWD1</accession>
<evidence type="ECO:0000313" key="3">
    <source>
        <dbReference type="Proteomes" id="UP000732380"/>
    </source>
</evidence>
<protein>
    <submittedName>
        <fullName evidence="2">Uncharacterized protein</fullName>
    </submittedName>
</protein>
<proteinExistence type="predicted"/>
<dbReference type="Proteomes" id="UP000732380">
    <property type="component" value="Unassembled WGS sequence"/>
</dbReference>
<name>A0A9P7PWD1_9HYPO</name>
<gene>
    <name evidence="2" type="ORF">E4U13_006558</name>
</gene>
<feature type="region of interest" description="Disordered" evidence="1">
    <location>
        <begin position="1"/>
        <end position="40"/>
    </location>
</feature>
<evidence type="ECO:0000256" key="1">
    <source>
        <dbReference type="SAM" id="MobiDB-lite"/>
    </source>
</evidence>
<evidence type="ECO:0000313" key="2">
    <source>
        <dbReference type="EMBL" id="KAG6108252.1"/>
    </source>
</evidence>
<feature type="compositionally biased region" description="Basic and acidic residues" evidence="1">
    <location>
        <begin position="17"/>
        <end position="38"/>
    </location>
</feature>
<dbReference type="EMBL" id="SRQM01000580">
    <property type="protein sequence ID" value="KAG6108252.1"/>
    <property type="molecule type" value="Genomic_DNA"/>
</dbReference>
<dbReference type="AlphaFoldDB" id="A0A9P7PWD1"/>
<comment type="caution">
    <text evidence="2">The sequence shown here is derived from an EMBL/GenBank/DDBJ whole genome shotgun (WGS) entry which is preliminary data.</text>
</comment>
<keyword evidence="3" id="KW-1185">Reference proteome</keyword>